<dbReference type="EMBL" id="AOLQ01000014">
    <property type="protein sequence ID" value="EMA09926.1"/>
    <property type="molecule type" value="Genomic_DNA"/>
</dbReference>
<proteinExistence type="predicted"/>
<gene>
    <name evidence="2" type="ORF">C437_04695</name>
</gene>
<accession>M0JLN7</accession>
<keyword evidence="1" id="KW-1133">Transmembrane helix</keyword>
<keyword evidence="1" id="KW-0812">Transmembrane</keyword>
<dbReference type="PATRIC" id="fig|662477.6.peg.913"/>
<comment type="caution">
    <text evidence="2">The sequence shown here is derived from an EMBL/GenBank/DDBJ whole genome shotgun (WGS) entry which is preliminary data.</text>
</comment>
<reference evidence="2 3" key="1">
    <citation type="journal article" date="2014" name="PLoS Genet.">
        <title>Phylogenetically driven sequencing of extremely halophilic archaea reveals strategies for static and dynamic osmo-response.</title>
        <authorList>
            <person name="Becker E.A."/>
            <person name="Seitzer P.M."/>
            <person name="Tritt A."/>
            <person name="Larsen D."/>
            <person name="Krusor M."/>
            <person name="Yao A.I."/>
            <person name="Wu D."/>
            <person name="Madern D."/>
            <person name="Eisen J.A."/>
            <person name="Darling A.E."/>
            <person name="Facciotti M.T."/>
        </authorList>
    </citation>
    <scope>NUCLEOTIDE SEQUENCE [LARGE SCALE GENOMIC DNA]</scope>
    <source>
        <strain evidence="2 3">ATCC 29715</strain>
    </source>
</reference>
<name>M0JLN7_HALVA</name>
<evidence type="ECO:0000256" key="1">
    <source>
        <dbReference type="SAM" id="Phobius"/>
    </source>
</evidence>
<evidence type="ECO:0000313" key="2">
    <source>
        <dbReference type="EMBL" id="EMA09926.1"/>
    </source>
</evidence>
<dbReference type="AlphaFoldDB" id="M0JLN7"/>
<keyword evidence="3" id="KW-1185">Reference proteome</keyword>
<dbReference type="Proteomes" id="UP000011534">
    <property type="component" value="Unassembled WGS sequence"/>
</dbReference>
<feature type="transmembrane region" description="Helical" evidence="1">
    <location>
        <begin position="12"/>
        <end position="32"/>
    </location>
</feature>
<evidence type="ECO:0000313" key="3">
    <source>
        <dbReference type="Proteomes" id="UP000011534"/>
    </source>
</evidence>
<keyword evidence="1" id="KW-0472">Membrane</keyword>
<protein>
    <submittedName>
        <fullName evidence="2">Uncharacterized protein</fullName>
    </submittedName>
</protein>
<sequence length="78" mass="8775">MLGNRLAKLNILLMVLSYVTSITFNNSFNIFLRFQKLAENILKDSSSTKQLAEITGVLSCILNRDLGRRIEGNPAYVL</sequence>
<organism evidence="2 3">
    <name type="scientific">Haloarcula vallismortis ATCC 29715</name>
    <dbReference type="NCBI Taxonomy" id="662477"/>
    <lineage>
        <taxon>Archaea</taxon>
        <taxon>Methanobacteriati</taxon>
        <taxon>Methanobacteriota</taxon>
        <taxon>Stenosarchaea group</taxon>
        <taxon>Halobacteria</taxon>
        <taxon>Halobacteriales</taxon>
        <taxon>Haloarculaceae</taxon>
        <taxon>Haloarcula</taxon>
    </lineage>
</organism>